<keyword evidence="2" id="KW-1133">Transmembrane helix</keyword>
<comment type="similarity">
    <text evidence="1">Belongs to the cyclic nucleotide phosphodiesterase class-II family.</text>
</comment>
<dbReference type="InterPro" id="IPR036866">
    <property type="entry name" value="RibonucZ/Hydroxyglut_hydro"/>
</dbReference>
<dbReference type="Proteomes" id="UP001479436">
    <property type="component" value="Unassembled WGS sequence"/>
</dbReference>
<dbReference type="EMBL" id="JASJQH010007867">
    <property type="protein sequence ID" value="KAK9700865.1"/>
    <property type="molecule type" value="Genomic_DNA"/>
</dbReference>
<keyword evidence="1" id="KW-0378">Hydrolase</keyword>
<dbReference type="SUPFAM" id="SSF56281">
    <property type="entry name" value="Metallo-hydrolase/oxidoreductase"/>
    <property type="match status" value="1"/>
</dbReference>
<dbReference type="PIRSF" id="PIRSF000962">
    <property type="entry name" value="Cyc_nuc_PDEase"/>
    <property type="match status" value="1"/>
</dbReference>
<reference evidence="3 4" key="1">
    <citation type="submission" date="2023-04" db="EMBL/GenBank/DDBJ databases">
        <title>Genome of Basidiobolus ranarum AG-B5.</title>
        <authorList>
            <person name="Stajich J.E."/>
            <person name="Carter-House D."/>
            <person name="Gryganskyi A."/>
        </authorList>
    </citation>
    <scope>NUCLEOTIDE SEQUENCE [LARGE SCALE GENOMIC DNA]</scope>
    <source>
        <strain evidence="3 4">AG-B5</strain>
    </source>
</reference>
<keyword evidence="1" id="KW-0114">cAMP</keyword>
<name>A0ABR2VT00_9FUNG</name>
<proteinExistence type="inferred from homology"/>
<evidence type="ECO:0008006" key="5">
    <source>
        <dbReference type="Google" id="ProtNLM"/>
    </source>
</evidence>
<gene>
    <name evidence="3" type="ORF">K7432_011998</name>
</gene>
<keyword evidence="2" id="KW-0812">Transmembrane</keyword>
<evidence type="ECO:0000256" key="2">
    <source>
        <dbReference type="SAM" id="Phobius"/>
    </source>
</evidence>
<evidence type="ECO:0000313" key="3">
    <source>
        <dbReference type="EMBL" id="KAK9700865.1"/>
    </source>
</evidence>
<keyword evidence="4" id="KW-1185">Reference proteome</keyword>
<dbReference type="PRINTS" id="PR00388">
    <property type="entry name" value="PDIESTERASE2"/>
</dbReference>
<dbReference type="CDD" id="cd07735">
    <property type="entry name" value="class_II_PDE_MBL-fold"/>
    <property type="match status" value="1"/>
</dbReference>
<evidence type="ECO:0000313" key="4">
    <source>
        <dbReference type="Proteomes" id="UP001479436"/>
    </source>
</evidence>
<accession>A0ABR2VT00</accession>
<comment type="caution">
    <text evidence="3">The sequence shown here is derived from an EMBL/GenBank/DDBJ whole genome shotgun (WGS) entry which is preliminary data.</text>
</comment>
<protein>
    <recommendedName>
        <fullName evidence="5">3',5'-cyclic-nucleotide phosphodiesterase</fullName>
    </recommendedName>
</protein>
<dbReference type="PANTHER" id="PTHR28283">
    <property type="entry name" value="3',5'-CYCLIC-NUCLEOTIDE PHOSPHODIESTERASE 1"/>
    <property type="match status" value="1"/>
</dbReference>
<dbReference type="Gene3D" id="3.60.15.10">
    <property type="entry name" value="Ribonuclease Z/Hydroxyacylglutathione hydrolase-like"/>
    <property type="match status" value="1"/>
</dbReference>
<dbReference type="PANTHER" id="PTHR28283:SF1">
    <property type="entry name" value="3',5'-CYCLIC-NUCLEOTIDE PHOSPHODIESTERASE 1"/>
    <property type="match status" value="1"/>
</dbReference>
<feature type="transmembrane region" description="Helical" evidence="2">
    <location>
        <begin position="16"/>
        <end position="37"/>
    </location>
</feature>
<sequence>MLPTINNRSPNRRNKWFSFSTASLALNVLLGAGLLYVSGVFDSTTDSHENTRFLKRDMEEFDPYAYQSSKPSFTVVVLGSEGGPVESDISGYLFKPYAGSSSDGWMAVEAGTLMHGIQKAYQKGSFSRISNVPECTYDDRKCIVAAGTLMREHIKGYMFSHGHLDHMSGFVIGTAGDKGGKTIYGINDTTSSIINNVFNNYAWPNMGDQGNFPIKQYTYQTIDNTKYYPLPNNMSTSAFPVTHGTIGPAPLNSTAFFIRNDANGDEAIYFGDVGPDSIELLPRIIDVWRHAAPLVRANKLRAIFIESSYTSARPGKSLFGHLTPVYIREELLVLAKLVGGNKPLRGLNVVITHTKPDITNTTINVRHTIAQELRATNDLGVNYILPVIGQRLDF</sequence>
<organism evidence="3 4">
    <name type="scientific">Basidiobolus ranarum</name>
    <dbReference type="NCBI Taxonomy" id="34480"/>
    <lineage>
        <taxon>Eukaryota</taxon>
        <taxon>Fungi</taxon>
        <taxon>Fungi incertae sedis</taxon>
        <taxon>Zoopagomycota</taxon>
        <taxon>Entomophthoromycotina</taxon>
        <taxon>Basidiobolomycetes</taxon>
        <taxon>Basidiobolales</taxon>
        <taxon>Basidiobolaceae</taxon>
        <taxon>Basidiobolus</taxon>
    </lineage>
</organism>
<evidence type="ECO:0000256" key="1">
    <source>
        <dbReference type="PIRNR" id="PIRNR000962"/>
    </source>
</evidence>
<keyword evidence="2" id="KW-0472">Membrane</keyword>
<dbReference type="Pfam" id="PF02112">
    <property type="entry name" value="PDEase_II"/>
    <property type="match status" value="1"/>
</dbReference>
<dbReference type="InterPro" id="IPR000396">
    <property type="entry name" value="Pdiesterase2"/>
</dbReference>